<dbReference type="SUPFAM" id="SSF51735">
    <property type="entry name" value="NAD(P)-binding Rossmann-fold domains"/>
    <property type="match status" value="1"/>
</dbReference>
<accession>A0A6S6ZRZ8</accession>
<dbReference type="AlphaFoldDB" id="A0A6S6ZRZ8"/>
<dbReference type="InterPro" id="IPR029752">
    <property type="entry name" value="D-isomer_DH_CS1"/>
</dbReference>
<sequence>MRAGRVAGATGAMPTRRQHLKIAILDDYHDVAQRYADWTSLGGDAEVQIFNNFIPDEQVEPTLEPFDVIVAMRERTPFPAERIRALPKLRLLVTTGMRNNAIDMAACSAQGIVVCGAPGSVDANTATAELAWAHILGLFKHLPAEDAAMRRGMWQTAMPEPLAGKRLGVLGLGKLGAAVAKVGLAFGMDVVAWSPNLTDERAEAAGVKRVDKHELFATSDVVSLHLILSDRSRHVVDAAALAAMKPTAYLVNTSRAGLVDQDALMDALVKFRIAGAGLDVYPEEPLSPTDTVRDLDNVILTPHLGYVSRENFEAFYQNALEAVKAFQAGKPIRVLNA</sequence>
<dbReference type="EC" id="1.17.1.9" evidence="8"/>
<keyword evidence="4" id="KW-0520">NAD</keyword>
<evidence type="ECO:0000256" key="1">
    <source>
        <dbReference type="ARBA" id="ARBA00005854"/>
    </source>
</evidence>
<dbReference type="Pfam" id="PF02826">
    <property type="entry name" value="2-Hacid_dh_C"/>
    <property type="match status" value="1"/>
</dbReference>
<dbReference type="EMBL" id="CADIJX010000004">
    <property type="protein sequence ID" value="CAB3659619.1"/>
    <property type="molecule type" value="Genomic_DNA"/>
</dbReference>
<dbReference type="Gene3D" id="3.40.50.720">
    <property type="entry name" value="NAD(P)-binding Rossmann-like Domain"/>
    <property type="match status" value="2"/>
</dbReference>
<dbReference type="GO" id="GO:0051287">
    <property type="term" value="F:NAD binding"/>
    <property type="evidence" value="ECO:0007669"/>
    <property type="project" value="InterPro"/>
</dbReference>
<keyword evidence="9" id="KW-1185">Reference proteome</keyword>
<dbReference type="Pfam" id="PF00389">
    <property type="entry name" value="2-Hacid_dh"/>
    <property type="match status" value="1"/>
</dbReference>
<reference evidence="8 9" key="1">
    <citation type="submission" date="2020-04" db="EMBL/GenBank/DDBJ databases">
        <authorList>
            <person name="De Canck E."/>
        </authorList>
    </citation>
    <scope>NUCLEOTIDE SEQUENCE [LARGE SCALE GENOMIC DNA]</scope>
    <source>
        <strain evidence="8 9">LMG 3431</strain>
    </source>
</reference>
<protein>
    <submittedName>
        <fullName evidence="8">Formate dehydrogenase, mitochondrial</fullName>
        <ecNumber evidence="8">1.17.1.9</ecNumber>
    </submittedName>
</protein>
<evidence type="ECO:0000256" key="2">
    <source>
        <dbReference type="ARBA" id="ARBA00022605"/>
    </source>
</evidence>
<dbReference type="PANTHER" id="PTHR42789:SF1">
    <property type="entry name" value="D-ISOMER SPECIFIC 2-HYDROXYACID DEHYDROGENASE FAMILY PROTEIN (AFU_ORTHOLOGUE AFUA_6G10090)"/>
    <property type="match status" value="1"/>
</dbReference>
<evidence type="ECO:0000259" key="6">
    <source>
        <dbReference type="Pfam" id="PF00389"/>
    </source>
</evidence>
<feature type="domain" description="D-isomer specific 2-hydroxyacid dehydrogenase catalytic" evidence="6">
    <location>
        <begin position="24"/>
        <end position="332"/>
    </location>
</feature>
<dbReference type="InterPro" id="IPR050857">
    <property type="entry name" value="D-2-hydroxyacid_DH"/>
</dbReference>
<comment type="similarity">
    <text evidence="1 5">Belongs to the D-isomer specific 2-hydroxyacid dehydrogenase family.</text>
</comment>
<keyword evidence="3 5" id="KW-0560">Oxidoreductase</keyword>
<dbReference type="CDD" id="cd12169">
    <property type="entry name" value="PGDH_like_1"/>
    <property type="match status" value="1"/>
</dbReference>
<keyword evidence="2" id="KW-0028">Amino-acid biosynthesis</keyword>
<organism evidence="8 9">
    <name type="scientific">Achromobacter pestifer</name>
    <dbReference type="NCBI Taxonomy" id="1353889"/>
    <lineage>
        <taxon>Bacteria</taxon>
        <taxon>Pseudomonadati</taxon>
        <taxon>Pseudomonadota</taxon>
        <taxon>Betaproteobacteria</taxon>
        <taxon>Burkholderiales</taxon>
        <taxon>Alcaligenaceae</taxon>
        <taxon>Achromobacter</taxon>
    </lineage>
</organism>
<evidence type="ECO:0000313" key="8">
    <source>
        <dbReference type="EMBL" id="CAB3659619.1"/>
    </source>
</evidence>
<dbReference type="PROSITE" id="PS00065">
    <property type="entry name" value="D_2_HYDROXYACID_DH_1"/>
    <property type="match status" value="1"/>
</dbReference>
<evidence type="ECO:0000256" key="5">
    <source>
        <dbReference type="RuleBase" id="RU003719"/>
    </source>
</evidence>
<name>A0A6S6ZRZ8_9BURK</name>
<dbReference type="InterPro" id="IPR006140">
    <property type="entry name" value="D-isomer_DH_NAD-bd"/>
</dbReference>
<dbReference type="GO" id="GO:0008652">
    <property type="term" value="P:amino acid biosynthetic process"/>
    <property type="evidence" value="ECO:0007669"/>
    <property type="project" value="UniProtKB-KW"/>
</dbReference>
<dbReference type="GO" id="GO:0016616">
    <property type="term" value="F:oxidoreductase activity, acting on the CH-OH group of donors, NAD or NADP as acceptor"/>
    <property type="evidence" value="ECO:0007669"/>
    <property type="project" value="InterPro"/>
</dbReference>
<dbReference type="PANTHER" id="PTHR42789">
    <property type="entry name" value="D-ISOMER SPECIFIC 2-HYDROXYACID DEHYDROGENASE FAMILY PROTEIN (AFU_ORTHOLOGUE AFUA_6G10090)"/>
    <property type="match status" value="1"/>
</dbReference>
<dbReference type="SUPFAM" id="SSF52283">
    <property type="entry name" value="Formate/glycerate dehydrogenase catalytic domain-like"/>
    <property type="match status" value="1"/>
</dbReference>
<evidence type="ECO:0000256" key="4">
    <source>
        <dbReference type="ARBA" id="ARBA00023027"/>
    </source>
</evidence>
<dbReference type="InterPro" id="IPR036291">
    <property type="entry name" value="NAD(P)-bd_dom_sf"/>
</dbReference>
<evidence type="ECO:0000259" key="7">
    <source>
        <dbReference type="Pfam" id="PF02826"/>
    </source>
</evidence>
<dbReference type="GO" id="GO:0008863">
    <property type="term" value="F:formate dehydrogenase (NAD+) activity"/>
    <property type="evidence" value="ECO:0007669"/>
    <property type="project" value="UniProtKB-EC"/>
</dbReference>
<evidence type="ECO:0000256" key="3">
    <source>
        <dbReference type="ARBA" id="ARBA00023002"/>
    </source>
</evidence>
<gene>
    <name evidence="8" type="ORF">LMG3431_03257</name>
</gene>
<feature type="domain" description="D-isomer specific 2-hydroxyacid dehydrogenase NAD-binding" evidence="7">
    <location>
        <begin position="133"/>
        <end position="305"/>
    </location>
</feature>
<dbReference type="Proteomes" id="UP000494108">
    <property type="component" value="Unassembled WGS sequence"/>
</dbReference>
<dbReference type="InterPro" id="IPR006139">
    <property type="entry name" value="D-isomer_2_OHA_DH_cat_dom"/>
</dbReference>
<proteinExistence type="inferred from homology"/>
<evidence type="ECO:0000313" key="9">
    <source>
        <dbReference type="Proteomes" id="UP000494108"/>
    </source>
</evidence>